<keyword evidence="4" id="KW-1185">Reference proteome</keyword>
<evidence type="ECO:0000313" key="3">
    <source>
        <dbReference type="EMBL" id="MBW0462620.1"/>
    </source>
</evidence>
<dbReference type="EMBL" id="AVOT02000387">
    <property type="protein sequence ID" value="MBW0462620.1"/>
    <property type="molecule type" value="Genomic_DNA"/>
</dbReference>
<name>A0A9Q3BC90_9BASI</name>
<gene>
    <name evidence="3" type="ORF">O181_002335</name>
</gene>
<dbReference type="InterPro" id="IPR001584">
    <property type="entry name" value="Integrase_cat-core"/>
</dbReference>
<dbReference type="AlphaFoldDB" id="A0A9Q3BC90"/>
<proteinExistence type="predicted"/>
<dbReference type="Proteomes" id="UP000765509">
    <property type="component" value="Unassembled WGS sequence"/>
</dbReference>
<evidence type="ECO:0000313" key="4">
    <source>
        <dbReference type="Proteomes" id="UP000765509"/>
    </source>
</evidence>
<dbReference type="PANTHER" id="PTHR37984:SF5">
    <property type="entry name" value="PROTEIN NYNRIN-LIKE"/>
    <property type="match status" value="1"/>
</dbReference>
<dbReference type="GO" id="GO:0003723">
    <property type="term" value="F:RNA binding"/>
    <property type="evidence" value="ECO:0007669"/>
    <property type="project" value="UniProtKB-KW"/>
</dbReference>
<keyword evidence="1" id="KW-0694">RNA-binding</keyword>
<protein>
    <recommendedName>
        <fullName evidence="2">Integrase catalytic domain-containing protein</fullName>
    </recommendedName>
</protein>
<sequence>MMIQMKEPKSSWEIVNVDWVAALPSGVDRRYNACLVLVDMYRNTPMFLPCHKDDTAMDSEIMIWNRVIYHTGLFQYIMTDRDPKFTSELWTNIHNLVGTTLSSTNSYHPQTDGLAEGMIQAL</sequence>
<dbReference type="PANTHER" id="PTHR37984">
    <property type="entry name" value="PROTEIN CBG26694"/>
    <property type="match status" value="1"/>
</dbReference>
<dbReference type="GO" id="GO:0005634">
    <property type="term" value="C:nucleus"/>
    <property type="evidence" value="ECO:0007669"/>
    <property type="project" value="UniProtKB-ARBA"/>
</dbReference>
<dbReference type="Gene3D" id="3.30.420.10">
    <property type="entry name" value="Ribonuclease H-like superfamily/Ribonuclease H"/>
    <property type="match status" value="1"/>
</dbReference>
<dbReference type="InterPro" id="IPR036397">
    <property type="entry name" value="RNaseH_sf"/>
</dbReference>
<feature type="domain" description="Integrase catalytic" evidence="2">
    <location>
        <begin position="4"/>
        <end position="122"/>
    </location>
</feature>
<dbReference type="InterPro" id="IPR012337">
    <property type="entry name" value="RNaseH-like_sf"/>
</dbReference>
<dbReference type="GO" id="GO:0015074">
    <property type="term" value="P:DNA integration"/>
    <property type="evidence" value="ECO:0007669"/>
    <property type="project" value="InterPro"/>
</dbReference>
<accession>A0A9Q3BC90</accession>
<evidence type="ECO:0000256" key="1">
    <source>
        <dbReference type="ARBA" id="ARBA00022884"/>
    </source>
</evidence>
<dbReference type="PROSITE" id="PS50994">
    <property type="entry name" value="INTEGRASE"/>
    <property type="match status" value="1"/>
</dbReference>
<organism evidence="3 4">
    <name type="scientific">Austropuccinia psidii MF-1</name>
    <dbReference type="NCBI Taxonomy" id="1389203"/>
    <lineage>
        <taxon>Eukaryota</taxon>
        <taxon>Fungi</taxon>
        <taxon>Dikarya</taxon>
        <taxon>Basidiomycota</taxon>
        <taxon>Pucciniomycotina</taxon>
        <taxon>Pucciniomycetes</taxon>
        <taxon>Pucciniales</taxon>
        <taxon>Sphaerophragmiaceae</taxon>
        <taxon>Austropuccinia</taxon>
    </lineage>
</organism>
<evidence type="ECO:0000259" key="2">
    <source>
        <dbReference type="PROSITE" id="PS50994"/>
    </source>
</evidence>
<dbReference type="SUPFAM" id="SSF53098">
    <property type="entry name" value="Ribonuclease H-like"/>
    <property type="match status" value="1"/>
</dbReference>
<reference evidence="3" key="1">
    <citation type="submission" date="2021-03" db="EMBL/GenBank/DDBJ databases">
        <title>Draft genome sequence of rust myrtle Austropuccinia psidii MF-1, a brazilian biotype.</title>
        <authorList>
            <person name="Quecine M.C."/>
            <person name="Pachon D.M.R."/>
            <person name="Bonatelli M.L."/>
            <person name="Correr F.H."/>
            <person name="Franceschini L.M."/>
            <person name="Leite T.F."/>
            <person name="Margarido G.R.A."/>
            <person name="Almeida C.A."/>
            <person name="Ferrarezi J.A."/>
            <person name="Labate C.A."/>
        </authorList>
    </citation>
    <scope>NUCLEOTIDE SEQUENCE</scope>
    <source>
        <strain evidence="3">MF-1</strain>
    </source>
</reference>
<comment type="caution">
    <text evidence="3">The sequence shown here is derived from an EMBL/GenBank/DDBJ whole genome shotgun (WGS) entry which is preliminary data.</text>
</comment>
<dbReference type="InterPro" id="IPR050951">
    <property type="entry name" value="Retrovirus_Pol_polyprotein"/>
</dbReference>